<dbReference type="AlphaFoldDB" id="A0A1E1MUF3"/>
<feature type="compositionally biased region" description="Basic and acidic residues" evidence="1">
    <location>
        <begin position="57"/>
        <end position="71"/>
    </location>
</feature>
<evidence type="ECO:0008006" key="4">
    <source>
        <dbReference type="Google" id="ProtNLM"/>
    </source>
</evidence>
<evidence type="ECO:0000256" key="1">
    <source>
        <dbReference type="SAM" id="MobiDB-lite"/>
    </source>
</evidence>
<dbReference type="Proteomes" id="UP000177625">
    <property type="component" value="Unassembled WGS sequence"/>
</dbReference>
<evidence type="ECO:0000313" key="3">
    <source>
        <dbReference type="Proteomes" id="UP000177625"/>
    </source>
</evidence>
<sequence length="146" mass="16126">MTSEPQAYGPAPPEAIYSDIATGFASYQAHARANRYALKQQDTKPMRALFVCDRAGKYDPKGKRKDIDTSKRRPNTGSKKCSYHMRVSLLNDRTSEKWQLRVIDATHNYAASVDIAAHPAHRIASIPAETRVTISSLAKAGLSNAH</sequence>
<name>A0A1E1MUF3_RHYSE</name>
<evidence type="ECO:0000313" key="2">
    <source>
        <dbReference type="EMBL" id="CZT52682.1"/>
    </source>
</evidence>
<accession>A0A1E1MUF3</accession>
<dbReference type="EMBL" id="FJVC01000613">
    <property type="protein sequence ID" value="CZT52682.1"/>
    <property type="molecule type" value="Genomic_DNA"/>
</dbReference>
<gene>
    <name evidence="2" type="ORF">RSE6_14037</name>
</gene>
<organism evidence="2 3">
    <name type="scientific">Rhynchosporium secalis</name>
    <name type="common">Barley scald fungus</name>
    <dbReference type="NCBI Taxonomy" id="38038"/>
    <lineage>
        <taxon>Eukaryota</taxon>
        <taxon>Fungi</taxon>
        <taxon>Dikarya</taxon>
        <taxon>Ascomycota</taxon>
        <taxon>Pezizomycotina</taxon>
        <taxon>Leotiomycetes</taxon>
        <taxon>Helotiales</taxon>
        <taxon>Ploettnerulaceae</taxon>
        <taxon>Rhynchosporium</taxon>
    </lineage>
</organism>
<protein>
    <recommendedName>
        <fullName evidence="4">FAR1 domain-containing protein</fullName>
    </recommendedName>
</protein>
<reference evidence="3" key="1">
    <citation type="submission" date="2016-03" db="EMBL/GenBank/DDBJ databases">
        <authorList>
            <person name="Guldener U."/>
        </authorList>
    </citation>
    <scope>NUCLEOTIDE SEQUENCE [LARGE SCALE GENOMIC DNA]</scope>
</reference>
<keyword evidence="3" id="KW-1185">Reference proteome</keyword>
<proteinExistence type="predicted"/>
<feature type="region of interest" description="Disordered" evidence="1">
    <location>
        <begin position="57"/>
        <end position="79"/>
    </location>
</feature>